<proteinExistence type="predicted"/>
<comment type="caution">
    <text evidence="3">The sequence shown here is derived from an EMBL/GenBank/DDBJ whole genome shotgun (WGS) entry which is preliminary data.</text>
</comment>
<evidence type="ECO:0000256" key="1">
    <source>
        <dbReference type="SAM" id="MobiDB-lite"/>
    </source>
</evidence>
<accession>A0A9W7G472</accession>
<feature type="transmembrane region" description="Helical" evidence="2">
    <location>
        <begin position="205"/>
        <end position="221"/>
    </location>
</feature>
<name>A0A9W7G472_9STRA</name>
<dbReference type="Proteomes" id="UP001165065">
    <property type="component" value="Unassembled WGS sequence"/>
</dbReference>
<protein>
    <submittedName>
        <fullName evidence="3">Uncharacterized protein</fullName>
    </submittedName>
</protein>
<keyword evidence="2" id="KW-0472">Membrane</keyword>
<feature type="transmembrane region" description="Helical" evidence="2">
    <location>
        <begin position="88"/>
        <end position="106"/>
    </location>
</feature>
<sequence>MEAFQQDLCLFNVTTLISTPIKNCMTACTPRSHSCSEASSALTASYNPNVLCNEKLDSDDDNTCQCQVFWGDDDCGTHYIDMFPVTSYVFSIIFLLAFFFLSCFSAREIYKHMTELDESAQKLNKQMSSKNASANTRRRSSTLKFNRPRSARTTMVSGFFQPARVRILVQSAACFAACLRFIYLLNITTRICYEGQVCSSVFFEPANVSIISACLLTVMFWKKMGMLFKKGVSKSTQNDEDVRFFQIFGFYTVFQFTMIVVTNTATALNVDVHALYNIQLLVSGCYMIGLLYGCITFGVTLLHLMHFKSQDAATKEKTWKKVRKVVHMLAIVVPSGFVYVMGLMIYMFMGMRSNPMLWMGSQFLFRFLECCVIWGLTSCLKGRPPQKGRGQSASRLGSKLSTKLSTGIEIITKKAGGKTKKENPVAEDSLNKEGIGSSTTSSSGSKHIDVIHEEDATEKGDFV</sequence>
<feature type="transmembrane region" description="Helical" evidence="2">
    <location>
        <begin position="167"/>
        <end position="185"/>
    </location>
</feature>
<feature type="transmembrane region" description="Helical" evidence="2">
    <location>
        <begin position="325"/>
        <end position="351"/>
    </location>
</feature>
<reference evidence="4" key="1">
    <citation type="journal article" date="2023" name="Commun. Biol.">
        <title>Genome analysis of Parmales, the sister group of diatoms, reveals the evolutionary specialization of diatoms from phago-mixotrophs to photoautotrophs.</title>
        <authorList>
            <person name="Ban H."/>
            <person name="Sato S."/>
            <person name="Yoshikawa S."/>
            <person name="Yamada K."/>
            <person name="Nakamura Y."/>
            <person name="Ichinomiya M."/>
            <person name="Sato N."/>
            <person name="Blanc-Mathieu R."/>
            <person name="Endo H."/>
            <person name="Kuwata A."/>
            <person name="Ogata H."/>
        </authorList>
    </citation>
    <scope>NUCLEOTIDE SEQUENCE [LARGE SCALE GENOMIC DNA]</scope>
</reference>
<evidence type="ECO:0000313" key="4">
    <source>
        <dbReference type="Proteomes" id="UP001165065"/>
    </source>
</evidence>
<dbReference type="OrthoDB" id="203952at2759"/>
<feature type="compositionally biased region" description="Low complexity" evidence="1">
    <location>
        <begin position="436"/>
        <end position="445"/>
    </location>
</feature>
<feature type="compositionally biased region" description="Basic and acidic residues" evidence="1">
    <location>
        <begin position="446"/>
        <end position="463"/>
    </location>
</feature>
<feature type="transmembrane region" description="Helical" evidence="2">
    <location>
        <begin position="242"/>
        <end position="261"/>
    </location>
</feature>
<dbReference type="AlphaFoldDB" id="A0A9W7G472"/>
<keyword evidence="2" id="KW-0812">Transmembrane</keyword>
<evidence type="ECO:0000256" key="2">
    <source>
        <dbReference type="SAM" id="Phobius"/>
    </source>
</evidence>
<keyword evidence="2" id="KW-1133">Transmembrane helix</keyword>
<organism evidence="3 4">
    <name type="scientific">Triparma columacea</name>
    <dbReference type="NCBI Taxonomy" id="722753"/>
    <lineage>
        <taxon>Eukaryota</taxon>
        <taxon>Sar</taxon>
        <taxon>Stramenopiles</taxon>
        <taxon>Ochrophyta</taxon>
        <taxon>Bolidophyceae</taxon>
        <taxon>Parmales</taxon>
        <taxon>Triparmaceae</taxon>
        <taxon>Triparma</taxon>
    </lineage>
</organism>
<feature type="region of interest" description="Disordered" evidence="1">
    <location>
        <begin position="415"/>
        <end position="463"/>
    </location>
</feature>
<dbReference type="EMBL" id="BRYA01000894">
    <property type="protein sequence ID" value="GMI35059.1"/>
    <property type="molecule type" value="Genomic_DNA"/>
</dbReference>
<feature type="transmembrane region" description="Helical" evidence="2">
    <location>
        <begin position="281"/>
        <end position="304"/>
    </location>
</feature>
<keyword evidence="4" id="KW-1185">Reference proteome</keyword>
<evidence type="ECO:0000313" key="3">
    <source>
        <dbReference type="EMBL" id="GMI35059.1"/>
    </source>
</evidence>
<gene>
    <name evidence="3" type="ORF">TrCOL_g13408</name>
</gene>